<dbReference type="GO" id="GO:0016791">
    <property type="term" value="F:phosphatase activity"/>
    <property type="evidence" value="ECO:0007669"/>
    <property type="project" value="TreeGrafter"/>
</dbReference>
<evidence type="ECO:0000313" key="3">
    <source>
        <dbReference type="EMBL" id="EGR26872.1"/>
    </source>
</evidence>
<dbReference type="OrthoDB" id="282934at2759"/>
<dbReference type="EMBL" id="GL984410">
    <property type="protein sequence ID" value="EGR26872.1"/>
    <property type="molecule type" value="Genomic_DNA"/>
</dbReference>
<comment type="similarity">
    <text evidence="1">Belongs to the histidine acid phosphatase family.</text>
</comment>
<dbReference type="SUPFAM" id="SSF53254">
    <property type="entry name" value="Phosphoglycerate mutase-like"/>
    <property type="match status" value="1"/>
</dbReference>
<dbReference type="CDD" id="cd07061">
    <property type="entry name" value="HP_HAP_like"/>
    <property type="match status" value="1"/>
</dbReference>
<dbReference type="PANTHER" id="PTHR11567">
    <property type="entry name" value="ACID PHOSPHATASE-RELATED"/>
    <property type="match status" value="1"/>
</dbReference>
<evidence type="ECO:0000313" key="4">
    <source>
        <dbReference type="Proteomes" id="UP000008983"/>
    </source>
</evidence>
<organism evidence="3 4">
    <name type="scientific">Ichthyophthirius multifiliis</name>
    <name type="common">White spot disease agent</name>
    <name type="synonym">Ich</name>
    <dbReference type="NCBI Taxonomy" id="5932"/>
    <lineage>
        <taxon>Eukaryota</taxon>
        <taxon>Sar</taxon>
        <taxon>Alveolata</taxon>
        <taxon>Ciliophora</taxon>
        <taxon>Intramacronucleata</taxon>
        <taxon>Oligohymenophorea</taxon>
        <taxon>Hymenostomatida</taxon>
        <taxon>Ophryoglenina</taxon>
        <taxon>Ichthyophthirius</taxon>
    </lineage>
</organism>
<evidence type="ECO:0000256" key="2">
    <source>
        <dbReference type="ARBA" id="ARBA00022801"/>
    </source>
</evidence>
<evidence type="ECO:0000256" key="1">
    <source>
        <dbReference type="ARBA" id="ARBA00005375"/>
    </source>
</evidence>
<dbReference type="RefSeq" id="XP_004023756.1">
    <property type="nucleotide sequence ID" value="XM_004023707.1"/>
</dbReference>
<dbReference type="Pfam" id="PF00328">
    <property type="entry name" value="His_Phos_2"/>
    <property type="match status" value="1"/>
</dbReference>
<dbReference type="Gene3D" id="3.40.50.1240">
    <property type="entry name" value="Phosphoglycerate mutase-like"/>
    <property type="match status" value="1"/>
</dbReference>
<dbReference type="GeneID" id="14902925"/>
<dbReference type="AlphaFoldDB" id="G0R6N6"/>
<dbReference type="Proteomes" id="UP000008983">
    <property type="component" value="Unassembled WGS sequence"/>
</dbReference>
<accession>G0R6N6</accession>
<gene>
    <name evidence="3" type="ORF">IMG5_206721</name>
</gene>
<name>G0R6N6_ICHMU</name>
<keyword evidence="2" id="KW-0378">Hydrolase</keyword>
<keyword evidence="4" id="KW-1185">Reference proteome</keyword>
<dbReference type="InterPro" id="IPR050645">
    <property type="entry name" value="Histidine_acid_phosphatase"/>
</dbReference>
<sequence length="250" mass="29460">MVQIAMRHGARYSVNSKVIKDKPDYKFYKQKEGQLTSVGMLQHYNFGNLVRQEYVGEKRFLPENYDIDSIYAFSSNVNRTLQSLQSFLYGLYPLRTGIALPQNLADNLKEAPYHQNQQQQRAQQVNDFVYNNNLRFALPEGFYPYVIQQYNDELNILKFKCKPSKSKFKAENLQKNIVMLEQFYKKYENQVNQIAAKVGISYTLDVKNISAFVDWVTTSRFLAFIRLLHISLLQQEVNFNSIYQIPFRRI</sequence>
<reference evidence="3 4" key="1">
    <citation type="submission" date="2011-07" db="EMBL/GenBank/DDBJ databases">
        <authorList>
            <person name="Coyne R."/>
            <person name="Brami D."/>
            <person name="Johnson J."/>
            <person name="Hostetler J."/>
            <person name="Hannick L."/>
            <person name="Clark T."/>
            <person name="Cassidy-Hanley D."/>
            <person name="Inman J."/>
        </authorList>
    </citation>
    <scope>NUCLEOTIDE SEQUENCE [LARGE SCALE GENOMIC DNA]</scope>
    <source>
        <strain evidence="3 4">G5</strain>
    </source>
</reference>
<dbReference type="PANTHER" id="PTHR11567:SF110">
    <property type="entry name" value="2-PHOSPHOXYLOSE PHOSPHATASE 1"/>
    <property type="match status" value="1"/>
</dbReference>
<dbReference type="InterPro" id="IPR000560">
    <property type="entry name" value="His_Pase_clade-2"/>
</dbReference>
<dbReference type="STRING" id="857967.G0R6N6"/>
<evidence type="ECO:0008006" key="5">
    <source>
        <dbReference type="Google" id="ProtNLM"/>
    </source>
</evidence>
<proteinExistence type="inferred from homology"/>
<protein>
    <recommendedName>
        <fullName evidence="5">Histidine acid phosphatase family protein</fullName>
    </recommendedName>
</protein>
<dbReference type="InParanoid" id="G0R6N6"/>
<dbReference type="eggNOG" id="KOG3720">
    <property type="taxonomic scope" value="Eukaryota"/>
</dbReference>
<dbReference type="InterPro" id="IPR029033">
    <property type="entry name" value="His_PPase_superfam"/>
</dbReference>